<reference evidence="2 3" key="1">
    <citation type="journal article" date="2020" name="ISME J.">
        <title>Uncovering the hidden diversity of litter-decomposition mechanisms in mushroom-forming fungi.</title>
        <authorList>
            <person name="Floudas D."/>
            <person name="Bentzer J."/>
            <person name="Ahren D."/>
            <person name="Johansson T."/>
            <person name="Persson P."/>
            <person name="Tunlid A."/>
        </authorList>
    </citation>
    <scope>NUCLEOTIDE SEQUENCE [LARGE SCALE GENOMIC DNA]</scope>
    <source>
        <strain evidence="2 3">CBS 146.42</strain>
    </source>
</reference>
<accession>A0A8H5G053</accession>
<dbReference type="EMBL" id="JAACJO010000007">
    <property type="protein sequence ID" value="KAF5355616.1"/>
    <property type="molecule type" value="Genomic_DNA"/>
</dbReference>
<feature type="compositionally biased region" description="Polar residues" evidence="1">
    <location>
        <begin position="186"/>
        <end position="202"/>
    </location>
</feature>
<feature type="region of interest" description="Disordered" evidence="1">
    <location>
        <begin position="180"/>
        <end position="245"/>
    </location>
</feature>
<dbReference type="Proteomes" id="UP000559027">
    <property type="component" value="Unassembled WGS sequence"/>
</dbReference>
<feature type="compositionally biased region" description="Low complexity" evidence="1">
    <location>
        <begin position="210"/>
        <end position="223"/>
    </location>
</feature>
<gene>
    <name evidence="2" type="ORF">D9756_003958</name>
</gene>
<dbReference type="AlphaFoldDB" id="A0A8H5G053"/>
<evidence type="ECO:0000313" key="3">
    <source>
        <dbReference type="Proteomes" id="UP000559027"/>
    </source>
</evidence>
<feature type="region of interest" description="Disordered" evidence="1">
    <location>
        <begin position="79"/>
        <end position="114"/>
    </location>
</feature>
<comment type="caution">
    <text evidence="2">The sequence shown here is derived from an EMBL/GenBank/DDBJ whole genome shotgun (WGS) entry which is preliminary data.</text>
</comment>
<evidence type="ECO:0000256" key="1">
    <source>
        <dbReference type="SAM" id="MobiDB-lite"/>
    </source>
</evidence>
<dbReference type="OrthoDB" id="3270420at2759"/>
<evidence type="ECO:0000313" key="2">
    <source>
        <dbReference type="EMBL" id="KAF5355616.1"/>
    </source>
</evidence>
<feature type="region of interest" description="Disordered" evidence="1">
    <location>
        <begin position="1"/>
        <end position="24"/>
    </location>
</feature>
<feature type="compositionally biased region" description="Polar residues" evidence="1">
    <location>
        <begin position="79"/>
        <end position="88"/>
    </location>
</feature>
<protein>
    <submittedName>
        <fullName evidence="2">Uncharacterized protein</fullName>
    </submittedName>
</protein>
<keyword evidence="3" id="KW-1185">Reference proteome</keyword>
<name>A0A8H5G053_9AGAR</name>
<proteinExistence type="predicted"/>
<sequence length="374" mass="42168">MASPEELHIQVEFPSPTHQESPWDSLRTLNRVAKSPFIRNPRNPDWAHRSDDLLVSATGHPYVDHDFLLPPKLLVSRPQSVHSLTQHPHGSDPSLKESEPDTDDERPQSPSGDFEDEYIEYATSDLSQEPGNCKGTLIECHTTGHPDNPELDGGAVPPSLTRPTRIRFRSRVRITSGLNRHRHSSIPGTESRTNTFRSTNGDTGYLYYTPSSSISGSPSSSISAPLRSRTDDEADRPGWGPLGQRVSMLAKKNRTIRRLGSTSDDDDDQPWALQSDSAEDLAASRGRVGLTEVSPLLMAHSKGRLGPRVRHHGRRRRRCYCVDCGLSPRRLTPEQVDEAFGKWPNRMLNYQWWWWQAETVICCRCLDESDDEYT</sequence>
<organism evidence="2 3">
    <name type="scientific">Leucocoprinus leucothites</name>
    <dbReference type="NCBI Taxonomy" id="201217"/>
    <lineage>
        <taxon>Eukaryota</taxon>
        <taxon>Fungi</taxon>
        <taxon>Dikarya</taxon>
        <taxon>Basidiomycota</taxon>
        <taxon>Agaricomycotina</taxon>
        <taxon>Agaricomycetes</taxon>
        <taxon>Agaricomycetidae</taxon>
        <taxon>Agaricales</taxon>
        <taxon>Agaricineae</taxon>
        <taxon>Agaricaceae</taxon>
        <taxon>Leucocoprinus</taxon>
    </lineage>
</organism>